<keyword evidence="2" id="KW-0472">Membrane</keyword>
<feature type="transmembrane region" description="Helical" evidence="2">
    <location>
        <begin position="39"/>
        <end position="62"/>
    </location>
</feature>
<proteinExistence type="predicted"/>
<evidence type="ECO:0000313" key="3">
    <source>
        <dbReference type="EMBL" id="PTM56826.1"/>
    </source>
</evidence>
<keyword evidence="2" id="KW-1133">Transmembrane helix</keyword>
<dbReference type="RefSeq" id="WP_107728121.1">
    <property type="nucleotide sequence ID" value="NZ_PZZP01000002.1"/>
</dbReference>
<sequence length="226" mass="25514">MSDKGSARTDDQVNRQPWPLAGDPSAQEFRVRNPWVMMLRANLGFVPLLVVFYAIMIALGSLPFGGRLFPGMAMGLVPTAFLVYRLYLKSRHGFLSTVLRMSPAGVEWWDDYGFHVRLRWERIVRIGEVHTEMTKPGASVGTPSGTQLTVQPWRNSGLIGWGEQQQIPENTPKWVKDLLARAPRDPDTGAPEVAIPLAGLDDRWMEGPMGDWVRRYRPDLFSTVRP</sequence>
<name>A0A2T4Z4N0_9BACL</name>
<dbReference type="OrthoDB" id="9787430at2"/>
<evidence type="ECO:0000313" key="4">
    <source>
        <dbReference type="Proteomes" id="UP000241639"/>
    </source>
</evidence>
<evidence type="ECO:0000256" key="2">
    <source>
        <dbReference type="SAM" id="Phobius"/>
    </source>
</evidence>
<dbReference type="EMBL" id="PZZP01000002">
    <property type="protein sequence ID" value="PTM56826.1"/>
    <property type="molecule type" value="Genomic_DNA"/>
</dbReference>
<feature type="compositionally biased region" description="Basic and acidic residues" evidence="1">
    <location>
        <begin position="1"/>
        <end position="13"/>
    </location>
</feature>
<feature type="region of interest" description="Disordered" evidence="1">
    <location>
        <begin position="1"/>
        <end position="21"/>
    </location>
</feature>
<keyword evidence="2" id="KW-0812">Transmembrane</keyword>
<gene>
    <name evidence="3" type="ORF">C8J48_3151</name>
</gene>
<reference evidence="3 4" key="1">
    <citation type="submission" date="2018-04" db="EMBL/GenBank/DDBJ databases">
        <title>Genomic Encyclopedia of Archaeal and Bacterial Type Strains, Phase II (KMG-II): from individual species to whole genera.</title>
        <authorList>
            <person name="Goeker M."/>
        </authorList>
    </citation>
    <scope>NUCLEOTIDE SEQUENCE [LARGE SCALE GENOMIC DNA]</scope>
    <source>
        <strain evidence="3 4">DSM 45169</strain>
    </source>
</reference>
<dbReference type="AlphaFoldDB" id="A0A2T4Z4N0"/>
<evidence type="ECO:0000256" key="1">
    <source>
        <dbReference type="SAM" id="MobiDB-lite"/>
    </source>
</evidence>
<feature type="transmembrane region" description="Helical" evidence="2">
    <location>
        <begin position="68"/>
        <end position="87"/>
    </location>
</feature>
<comment type="caution">
    <text evidence="3">The sequence shown here is derived from an EMBL/GenBank/DDBJ whole genome shotgun (WGS) entry which is preliminary data.</text>
</comment>
<accession>A0A2T4Z4N0</accession>
<protein>
    <submittedName>
        <fullName evidence="3">Uncharacterized protein</fullName>
    </submittedName>
</protein>
<organism evidence="3 4">
    <name type="scientific">Desmospora activa DSM 45169</name>
    <dbReference type="NCBI Taxonomy" id="1121389"/>
    <lineage>
        <taxon>Bacteria</taxon>
        <taxon>Bacillati</taxon>
        <taxon>Bacillota</taxon>
        <taxon>Bacilli</taxon>
        <taxon>Bacillales</taxon>
        <taxon>Thermoactinomycetaceae</taxon>
        <taxon>Desmospora</taxon>
    </lineage>
</organism>
<dbReference type="Proteomes" id="UP000241639">
    <property type="component" value="Unassembled WGS sequence"/>
</dbReference>
<keyword evidence="4" id="KW-1185">Reference proteome</keyword>